<dbReference type="EMBL" id="JAIUEN010000336">
    <property type="protein sequence ID" value="MCE3363801.1"/>
    <property type="molecule type" value="Genomic_DNA"/>
</dbReference>
<dbReference type="Proteomes" id="UP001200271">
    <property type="component" value="Unassembled WGS sequence"/>
</dbReference>
<accession>A0AAW4YCD4</accession>
<organism evidence="2 3">
    <name type="scientific">Staphylococcus aureus</name>
    <dbReference type="NCBI Taxonomy" id="1280"/>
    <lineage>
        <taxon>Bacteria</taxon>
        <taxon>Bacillati</taxon>
        <taxon>Bacillota</taxon>
        <taxon>Bacilli</taxon>
        <taxon>Bacillales</taxon>
        <taxon>Staphylococcaceae</taxon>
        <taxon>Staphylococcus</taxon>
    </lineage>
</organism>
<name>A0AAW4YCD4_STAAU</name>
<dbReference type="GO" id="GO:0022857">
    <property type="term" value="F:transmembrane transporter activity"/>
    <property type="evidence" value="ECO:0007669"/>
    <property type="project" value="InterPro"/>
</dbReference>
<protein>
    <submittedName>
        <fullName evidence="2">Glycine/betaine ABC transporter permease</fullName>
    </submittedName>
</protein>
<dbReference type="GO" id="GO:0043190">
    <property type="term" value="C:ATP-binding cassette (ABC) transporter complex"/>
    <property type="evidence" value="ECO:0007669"/>
    <property type="project" value="InterPro"/>
</dbReference>
<comment type="caution">
    <text evidence="2">The sequence shown here is derived from an EMBL/GenBank/DDBJ whole genome shotgun (WGS) entry which is preliminary data.</text>
</comment>
<feature type="non-terminal residue" evidence="2">
    <location>
        <position position="1"/>
    </location>
</feature>
<dbReference type="AlphaFoldDB" id="A0AAW4YCD4"/>
<dbReference type="Gene3D" id="3.40.190.10">
    <property type="entry name" value="Periplasmic binding protein-like II"/>
    <property type="match status" value="1"/>
</dbReference>
<dbReference type="SUPFAM" id="SSF53850">
    <property type="entry name" value="Periplasmic binding protein-like II"/>
    <property type="match status" value="1"/>
</dbReference>
<gene>
    <name evidence="2" type="ORF">LB359_16240</name>
</gene>
<sequence>HVFPPYQGAPLFKESFLKKHPEIKKPLNKLENKISDEDMQMMNYKVTVKNEDPYTVAKDYLKAKGLIK</sequence>
<dbReference type="Pfam" id="PF04069">
    <property type="entry name" value="OpuAC"/>
    <property type="match status" value="1"/>
</dbReference>
<dbReference type="InterPro" id="IPR007210">
    <property type="entry name" value="ABC_Gly_betaine_transp_sub-bd"/>
</dbReference>
<evidence type="ECO:0000313" key="2">
    <source>
        <dbReference type="EMBL" id="MCE3363801.1"/>
    </source>
</evidence>
<evidence type="ECO:0000313" key="3">
    <source>
        <dbReference type="Proteomes" id="UP001200271"/>
    </source>
</evidence>
<reference evidence="2" key="2">
    <citation type="submission" date="2023-08" db="EMBL/GenBank/DDBJ databases">
        <authorList>
            <person name="Zhao H."/>
            <person name="Wang X."/>
        </authorList>
    </citation>
    <scope>NUCLEOTIDE SEQUENCE</scope>
    <source>
        <strain evidence="2">NC-4</strain>
    </source>
</reference>
<feature type="domain" description="ABC-type glycine betaine transport system substrate-binding" evidence="1">
    <location>
        <begin position="1"/>
        <end position="62"/>
    </location>
</feature>
<proteinExistence type="predicted"/>
<reference evidence="2" key="1">
    <citation type="journal article" date="2021" name="Front Med (Lausanne)">
        <title>The Prevalence and Determinants of Fusidic Acid Resistance Among Methicillin-Resistant Staphylococcus aureus Clinical Isolates in China.</title>
        <authorList>
            <person name="Zhao H."/>
            <person name="Wang X."/>
            <person name="Wang B."/>
            <person name="Xu Y."/>
            <person name="Rao L."/>
            <person name="Wan B."/>
            <person name="Guo Y."/>
            <person name="Wu X."/>
            <person name="Yu J."/>
            <person name="Chen L."/>
            <person name="Li M."/>
            <person name="Yu F."/>
        </authorList>
    </citation>
    <scope>NUCLEOTIDE SEQUENCE</scope>
    <source>
        <strain evidence="2">NC-4</strain>
    </source>
</reference>
<evidence type="ECO:0000259" key="1">
    <source>
        <dbReference type="Pfam" id="PF04069"/>
    </source>
</evidence>